<dbReference type="GO" id="GO:0016459">
    <property type="term" value="C:myosin complex"/>
    <property type="evidence" value="ECO:0007669"/>
    <property type="project" value="UniProtKB-KW"/>
</dbReference>
<dbReference type="Gene3D" id="3.30.1520.10">
    <property type="entry name" value="Phox-like domain"/>
    <property type="match status" value="1"/>
</dbReference>
<dbReference type="InterPro" id="IPR001609">
    <property type="entry name" value="Myosin_head_motor_dom-like"/>
</dbReference>
<keyword evidence="2 6" id="KW-0067">ATP-binding</keyword>
<dbReference type="Gene3D" id="1.20.5.4820">
    <property type="match status" value="1"/>
</dbReference>
<evidence type="ECO:0000256" key="3">
    <source>
        <dbReference type="ARBA" id="ARBA00023123"/>
    </source>
</evidence>
<dbReference type="GO" id="GO:0005737">
    <property type="term" value="C:cytoplasm"/>
    <property type="evidence" value="ECO:0007669"/>
    <property type="project" value="TreeGrafter"/>
</dbReference>
<organism evidence="10">
    <name type="scientific">Albugo laibachii Nc14</name>
    <dbReference type="NCBI Taxonomy" id="890382"/>
    <lineage>
        <taxon>Eukaryota</taxon>
        <taxon>Sar</taxon>
        <taxon>Stramenopiles</taxon>
        <taxon>Oomycota</taxon>
        <taxon>Peronosporomycetes</taxon>
        <taxon>Albuginales</taxon>
        <taxon>Albuginaceae</taxon>
        <taxon>Albugo</taxon>
    </lineage>
</organism>
<name>F0WWC3_9STRA</name>
<keyword evidence="5 6" id="KW-0009">Actin-binding</keyword>
<evidence type="ECO:0000256" key="7">
    <source>
        <dbReference type="SAM" id="Coils"/>
    </source>
</evidence>
<keyword evidence="7" id="KW-0175">Coiled coil</keyword>
<dbReference type="PROSITE" id="PS51456">
    <property type="entry name" value="MYOSIN_MOTOR"/>
    <property type="match status" value="1"/>
</dbReference>
<evidence type="ECO:0000256" key="5">
    <source>
        <dbReference type="ARBA" id="ARBA00023203"/>
    </source>
</evidence>
<dbReference type="Gene3D" id="3.40.850.10">
    <property type="entry name" value="Kinesin motor domain"/>
    <property type="match status" value="1"/>
</dbReference>
<dbReference type="GO" id="GO:0005524">
    <property type="term" value="F:ATP binding"/>
    <property type="evidence" value="ECO:0007669"/>
    <property type="project" value="UniProtKB-UniRule"/>
</dbReference>
<dbReference type="GO" id="GO:0007015">
    <property type="term" value="P:actin filament organization"/>
    <property type="evidence" value="ECO:0007669"/>
    <property type="project" value="TreeGrafter"/>
</dbReference>
<evidence type="ECO:0000259" key="8">
    <source>
        <dbReference type="PROSITE" id="PS50195"/>
    </source>
</evidence>
<reference evidence="10" key="1">
    <citation type="journal article" date="2011" name="PLoS Biol.">
        <title>Gene gain and loss during evolution of obligate parasitism in the white rust pathogen of Arabidopsis thaliana.</title>
        <authorList>
            <person name="Kemen E."/>
            <person name="Gardiner A."/>
            <person name="Schultz-Larsen T."/>
            <person name="Kemen A.C."/>
            <person name="Balmuth A.L."/>
            <person name="Robert-Seilaniantz A."/>
            <person name="Bailey K."/>
            <person name="Holub E."/>
            <person name="Studholme D.J."/>
            <person name="Maclean D."/>
            <person name="Jones J.D."/>
        </authorList>
    </citation>
    <scope>NUCLEOTIDE SEQUENCE</scope>
</reference>
<dbReference type="Gene3D" id="1.10.10.820">
    <property type="match status" value="1"/>
</dbReference>
<dbReference type="Pfam" id="PF00787">
    <property type="entry name" value="PX"/>
    <property type="match status" value="1"/>
</dbReference>
<gene>
    <name evidence="10" type="primary">AlNc14C318G10558</name>
    <name evidence="10" type="ORF">ALNC14_118870</name>
</gene>
<reference evidence="10" key="2">
    <citation type="submission" date="2011-02" db="EMBL/GenBank/DDBJ databases">
        <authorList>
            <person name="MacLean D."/>
        </authorList>
    </citation>
    <scope>NUCLEOTIDE SEQUENCE</scope>
</reference>
<feature type="binding site" evidence="6">
    <location>
        <begin position="225"/>
        <end position="232"/>
    </location>
    <ligand>
        <name>ATP</name>
        <dbReference type="ChEBI" id="CHEBI:30616"/>
    </ligand>
</feature>
<feature type="coiled-coil region" evidence="7">
    <location>
        <begin position="962"/>
        <end position="1000"/>
    </location>
</feature>
<dbReference type="GO" id="GO:0035091">
    <property type="term" value="F:phosphatidylinositol binding"/>
    <property type="evidence" value="ECO:0007669"/>
    <property type="project" value="InterPro"/>
</dbReference>
<dbReference type="InterPro" id="IPR036961">
    <property type="entry name" value="Kinesin_motor_dom_sf"/>
</dbReference>
<keyword evidence="4 6" id="KW-0505">Motor protein</keyword>
<dbReference type="PROSITE" id="PS50195">
    <property type="entry name" value="PX"/>
    <property type="match status" value="1"/>
</dbReference>
<dbReference type="PROSITE" id="PS50096">
    <property type="entry name" value="IQ"/>
    <property type="match status" value="2"/>
</dbReference>
<dbReference type="PRINTS" id="PR00193">
    <property type="entry name" value="MYOSINHEAVY"/>
</dbReference>
<dbReference type="CDD" id="cd22265">
    <property type="entry name" value="UDM1_RNF168"/>
    <property type="match status" value="1"/>
</dbReference>
<sequence length="1543" mass="175877">MFQSGRKLNATSITSSSLPTYDTFRPQKATDSVDVSTLTVAQRLVYENKKRFKEANNQRRNPAKVIESLKQNPPELGAKIWIPDKQYVWRQVEIKNISDDGIHLQVFDPNYGIEMVDLCGLGDLYKVNPRTVDDMTSLYYIHEAGILDNLALRFRSTTQLRPYTLMANVLIAVNPLVRTVEPRIEDYIRSQMGNKPPHPYAIAEVAFQQMALTSPAQCQSIVISGESGAGKTETSKIVLRYLTSREHYQAKKLKQLGGTAVATELDKRLLDTNPILEAFGNAKTLRNHNSSRFGKFMKLEFSKQGGSNKLGNELRGAMIETYLLEKFRIVAQIPGERNFHIFYFLLAGADDSLKKELSLDSIESYQYLNQSGCIFDPNVDDEVLYDELVSALQSVGIDRNLQIQLWRILSGLLHLGNIIFKDRESAAGDVGEVVESSKQAVKSCAKMLGVEASALLQVITERDMITRGETFTIKRTAREGKYVRDAIAKSIYNQLFLYIVEKINDSLGHHQAEALPYIGVLDIFGFESFELNDFEQLLINFANEALQATFNQQVFIAEQELFTAEGIDVGVIAWPDNRDCINLIAQQPNGILPLLDQEARNPKPSDAKWNATLHLTHKQHAHFLSPHEKDKKFVFVIKHFATRVPYTIGNFIDKNNDSIPRDLEDFVMSSQSELVKELFKLRQSDTKTTSRRKTVSGKFCEQMQTLVDTLNDTRCNFIRCIKPNPTMTPAIFENGYVVDQLRCTGMLATCELLKVGLPTRVSYAEICRIYKPALPSSVTPMFSPYSDRTFTEAVLWSFRVDTTAYRLGKTKVFFKTGKIALLDALLKIDMKKMGSWVVARLRKWLARRRWRYATAKILAQLAFLWLYEYRKRRQNAILKIQATIRMHQVRKKFVRHRNAFRDRARRKIRARKRLKRAVYAVMAQNALLALYTRTQARLAKNHAERVAATIKIQALVRGRLGRKQAEKRRDQIEEAILRKRLQEEERMAALQDARKQTTKRRWHAAVYKLVAQRHFLKRFQQIHRSRLALEEAKRREEQERIQMLAKQEEERKRILEERRETERQNRLIELRHAIAARTLQRAYRQVMRREEDKYNAAQDRAHKASLAAAEAVRIASEAADAANAAQQEEIQAFQRLRDIENTIPPETDLIPTATLGSLDTHQAVASVASVSGTPGRVEDLLVAPGKVGELGAIGSQAVAGFVAEEDTLINGELNWTAHDNTKEEGEGVAGNLARTEQLAQAGRDIFGEGGEAPQGPLMAAEDENLVNPVQKIQDFATGPPIPYKGGIFTCTMLGHRKQQNAKYGDEYTEYVLRCTWGRDILEQSKTAWLAGGRYNDFNLLHQELKAAASGRRGKREPWFPRFPKRHPFSSMIGKNQEEQFIVKREKEMNRYMTQVLTQMPDALLNIHLDRFLSLTVRTQDICEREAYAEALKRWEAEEREALANAAEAEPLNESELREVEQLVHQLTQKILYATGDVRQNAELQEMIHAIRVLQPRVGASAQIGANVEMELVPLAMQLQDDINEAFNQYNDSLLALRLGRDIE</sequence>
<evidence type="ECO:0000259" key="9">
    <source>
        <dbReference type="PROSITE" id="PS51456"/>
    </source>
</evidence>
<dbReference type="SUPFAM" id="SSF52540">
    <property type="entry name" value="P-loop containing nucleoside triphosphate hydrolases"/>
    <property type="match status" value="1"/>
</dbReference>
<dbReference type="Pfam" id="PF00063">
    <property type="entry name" value="Myosin_head"/>
    <property type="match status" value="1"/>
</dbReference>
<dbReference type="InterPro" id="IPR001683">
    <property type="entry name" value="PX_dom"/>
</dbReference>
<dbReference type="InterPro" id="IPR000048">
    <property type="entry name" value="IQ_motif_EF-hand-BS"/>
</dbReference>
<dbReference type="EMBL" id="FR824363">
    <property type="protein sequence ID" value="CCA25743.1"/>
    <property type="molecule type" value="Genomic_DNA"/>
</dbReference>
<dbReference type="HOGENOM" id="CLU_000192_6_0_1"/>
<accession>F0WWC3</accession>
<dbReference type="PANTHER" id="PTHR13140">
    <property type="entry name" value="MYOSIN"/>
    <property type="match status" value="1"/>
</dbReference>
<dbReference type="FunFam" id="1.10.10.820:FF:000001">
    <property type="entry name" value="Myosin heavy chain"/>
    <property type="match status" value="1"/>
</dbReference>
<dbReference type="SMART" id="SM00015">
    <property type="entry name" value="IQ"/>
    <property type="match status" value="2"/>
</dbReference>
<dbReference type="Gene3D" id="1.20.120.720">
    <property type="entry name" value="Myosin VI head, motor domain, U50 subdomain"/>
    <property type="match status" value="1"/>
</dbReference>
<dbReference type="InterPro" id="IPR027417">
    <property type="entry name" value="P-loop_NTPase"/>
</dbReference>
<dbReference type="SUPFAM" id="SSF64268">
    <property type="entry name" value="PX domain"/>
    <property type="match status" value="1"/>
</dbReference>
<proteinExistence type="inferred from homology"/>
<dbReference type="GO" id="GO:0051015">
    <property type="term" value="F:actin filament binding"/>
    <property type="evidence" value="ECO:0007669"/>
    <property type="project" value="TreeGrafter"/>
</dbReference>
<keyword evidence="3 6" id="KW-0518">Myosin</keyword>
<dbReference type="GO" id="GO:0016020">
    <property type="term" value="C:membrane"/>
    <property type="evidence" value="ECO:0007669"/>
    <property type="project" value="TreeGrafter"/>
</dbReference>
<comment type="similarity">
    <text evidence="6">Belongs to the TRAFAC class myosin-kinesin ATPase superfamily. Myosin family.</text>
</comment>
<keyword evidence="1 6" id="KW-0547">Nucleotide-binding</keyword>
<evidence type="ECO:0000256" key="2">
    <source>
        <dbReference type="ARBA" id="ARBA00022840"/>
    </source>
</evidence>
<dbReference type="GO" id="GO:0000146">
    <property type="term" value="F:microfilament motor activity"/>
    <property type="evidence" value="ECO:0007669"/>
    <property type="project" value="TreeGrafter"/>
</dbReference>
<feature type="domain" description="Myosin motor" evidence="9">
    <location>
        <begin position="130"/>
        <end position="827"/>
    </location>
</feature>
<evidence type="ECO:0000256" key="1">
    <source>
        <dbReference type="ARBA" id="ARBA00022741"/>
    </source>
</evidence>
<dbReference type="Gene3D" id="1.20.58.530">
    <property type="match status" value="1"/>
</dbReference>
<evidence type="ECO:0000256" key="4">
    <source>
        <dbReference type="ARBA" id="ARBA00023175"/>
    </source>
</evidence>
<protein>
    <submittedName>
        <fullName evidence="10">Myosinlike protein putative</fullName>
    </submittedName>
</protein>
<feature type="coiled-coil region" evidence="7">
    <location>
        <begin position="1027"/>
        <end position="1107"/>
    </location>
</feature>
<dbReference type="CDD" id="cd14891">
    <property type="entry name" value="MYSc_Myo30"/>
    <property type="match status" value="1"/>
</dbReference>
<feature type="domain" description="PX" evidence="8">
    <location>
        <begin position="1288"/>
        <end position="1419"/>
    </location>
</feature>
<feature type="region of interest" description="Actin-binding" evidence="6">
    <location>
        <begin position="703"/>
        <end position="725"/>
    </location>
</feature>
<dbReference type="PANTHER" id="PTHR13140:SF845">
    <property type="entry name" value="MYOSIN-LIKE PROTEIN"/>
    <property type="match status" value="1"/>
</dbReference>
<dbReference type="InterPro" id="IPR036871">
    <property type="entry name" value="PX_dom_sf"/>
</dbReference>
<dbReference type="SMART" id="SM00242">
    <property type="entry name" value="MYSc"/>
    <property type="match status" value="1"/>
</dbReference>
<evidence type="ECO:0000256" key="6">
    <source>
        <dbReference type="PROSITE-ProRule" id="PRU00782"/>
    </source>
</evidence>
<evidence type="ECO:0000313" key="10">
    <source>
        <dbReference type="EMBL" id="CCA25743.1"/>
    </source>
</evidence>
<dbReference type="CDD" id="cd06093">
    <property type="entry name" value="PX_domain"/>
    <property type="match status" value="1"/>
</dbReference>